<dbReference type="Proteomes" id="UP000177349">
    <property type="component" value="Unassembled WGS sequence"/>
</dbReference>
<dbReference type="EMBL" id="MHKN01000001">
    <property type="protein sequence ID" value="OGY93099.1"/>
    <property type="molecule type" value="Genomic_DNA"/>
</dbReference>
<dbReference type="AlphaFoldDB" id="A0A1G2BX67"/>
<accession>A0A1G2BX67</accession>
<proteinExistence type="predicted"/>
<sequence length="69" mass="7837">MSRGISSQQWHTFFACEDGSEQNLQSGAVEFDALYASDTANEEKAEVVPSRLREQSWTLGAVMRFLFFK</sequence>
<protein>
    <submittedName>
        <fullName evidence="1">Uncharacterized protein</fullName>
    </submittedName>
</protein>
<organism evidence="1 2">
    <name type="scientific">Candidatus Komeilibacteria bacterium RIFCSPLOWO2_01_FULL_53_11</name>
    <dbReference type="NCBI Taxonomy" id="1798552"/>
    <lineage>
        <taxon>Bacteria</taxon>
        <taxon>Candidatus Komeiliibacteriota</taxon>
    </lineage>
</organism>
<reference evidence="1 2" key="1">
    <citation type="journal article" date="2016" name="Nat. Commun.">
        <title>Thousands of microbial genomes shed light on interconnected biogeochemical processes in an aquifer system.</title>
        <authorList>
            <person name="Anantharaman K."/>
            <person name="Brown C.T."/>
            <person name="Hug L.A."/>
            <person name="Sharon I."/>
            <person name="Castelle C.J."/>
            <person name="Probst A.J."/>
            <person name="Thomas B.C."/>
            <person name="Singh A."/>
            <person name="Wilkins M.J."/>
            <person name="Karaoz U."/>
            <person name="Brodie E.L."/>
            <person name="Williams K.H."/>
            <person name="Hubbard S.S."/>
            <person name="Banfield J.F."/>
        </authorList>
    </citation>
    <scope>NUCLEOTIDE SEQUENCE [LARGE SCALE GENOMIC DNA]</scope>
</reference>
<evidence type="ECO:0000313" key="1">
    <source>
        <dbReference type="EMBL" id="OGY93099.1"/>
    </source>
</evidence>
<comment type="caution">
    <text evidence="1">The sequence shown here is derived from an EMBL/GenBank/DDBJ whole genome shotgun (WGS) entry which is preliminary data.</text>
</comment>
<dbReference type="PROSITE" id="PS51257">
    <property type="entry name" value="PROKAR_LIPOPROTEIN"/>
    <property type="match status" value="1"/>
</dbReference>
<name>A0A1G2BX67_9BACT</name>
<evidence type="ECO:0000313" key="2">
    <source>
        <dbReference type="Proteomes" id="UP000177349"/>
    </source>
</evidence>
<gene>
    <name evidence="1" type="ORF">A3B31_02800</name>
</gene>